<keyword evidence="1" id="KW-0812">Transmembrane</keyword>
<evidence type="ECO:0000256" key="1">
    <source>
        <dbReference type="SAM" id="Phobius"/>
    </source>
</evidence>
<name>A0A642V5L6_9ASCO</name>
<dbReference type="VEuPathDB" id="FungiDB:TRICI_004793"/>
<accession>A0A642V5L6</accession>
<dbReference type="OrthoDB" id="3360032at2759"/>
<dbReference type="PANTHER" id="PTHR28022:SF1">
    <property type="entry name" value="GPI MANNOSYLTRANSFERASE 2 SUBUNIT PGA1"/>
    <property type="match status" value="1"/>
</dbReference>
<proteinExistence type="predicted"/>
<evidence type="ECO:0000313" key="3">
    <source>
        <dbReference type="Proteomes" id="UP000761534"/>
    </source>
</evidence>
<dbReference type="GO" id="GO:0000030">
    <property type="term" value="F:mannosyltransferase activity"/>
    <property type="evidence" value="ECO:0007669"/>
    <property type="project" value="TreeGrafter"/>
</dbReference>
<evidence type="ECO:0000313" key="2">
    <source>
        <dbReference type="EMBL" id="KAA8908307.1"/>
    </source>
</evidence>
<feature type="transmembrane region" description="Helical" evidence="1">
    <location>
        <begin position="158"/>
        <end position="180"/>
    </location>
</feature>
<keyword evidence="3" id="KW-1185">Reference proteome</keyword>
<organism evidence="2 3">
    <name type="scientific">Trichomonascus ciferrii</name>
    <dbReference type="NCBI Taxonomy" id="44093"/>
    <lineage>
        <taxon>Eukaryota</taxon>
        <taxon>Fungi</taxon>
        <taxon>Dikarya</taxon>
        <taxon>Ascomycota</taxon>
        <taxon>Saccharomycotina</taxon>
        <taxon>Dipodascomycetes</taxon>
        <taxon>Dipodascales</taxon>
        <taxon>Trichomonascaceae</taxon>
        <taxon>Trichomonascus</taxon>
        <taxon>Trichomonascus ciferrii complex</taxon>
    </lineage>
</organism>
<comment type="caution">
    <text evidence="2">The sequence shown here is derived from an EMBL/GenBank/DDBJ whole genome shotgun (WGS) entry which is preliminary data.</text>
</comment>
<dbReference type="GO" id="GO:0005789">
    <property type="term" value="C:endoplasmic reticulum membrane"/>
    <property type="evidence" value="ECO:0007669"/>
    <property type="project" value="TreeGrafter"/>
</dbReference>
<dbReference type="InterPro" id="IPR019433">
    <property type="entry name" value="GPI_ManTrfase_II_coact_Pga1"/>
</dbReference>
<dbReference type="Proteomes" id="UP000761534">
    <property type="component" value="Unassembled WGS sequence"/>
</dbReference>
<keyword evidence="1" id="KW-1133">Transmembrane helix</keyword>
<sequence>MEAEIISLGGRSGGRRGRCASDSEMRIAALITALLVGVVLGNTESIRISGESNWSEERDVDGYLLDSENWSRRVDTLPEGGQKWYKVQGVQGRQYEVRVCWPASSPGDFSLDYKDGYVRLRHVRNYHSHLDWIELQTGQVPFEIILDPLVLGLLPNDIVTTIGLVSVTCLAGLWVSSFPFKLGLL</sequence>
<dbReference type="GO" id="GO:0006506">
    <property type="term" value="P:GPI anchor biosynthetic process"/>
    <property type="evidence" value="ECO:0007669"/>
    <property type="project" value="TreeGrafter"/>
</dbReference>
<dbReference type="EMBL" id="SWFS01000366">
    <property type="protein sequence ID" value="KAA8908307.1"/>
    <property type="molecule type" value="Genomic_DNA"/>
</dbReference>
<gene>
    <name evidence="2" type="ORF">TRICI_004793</name>
</gene>
<protein>
    <submittedName>
        <fullName evidence="2">Uncharacterized protein</fullName>
    </submittedName>
</protein>
<dbReference type="AlphaFoldDB" id="A0A642V5L6"/>
<reference evidence="2" key="1">
    <citation type="journal article" date="2019" name="G3 (Bethesda)">
        <title>Genome Assemblies of Two Rare Opportunistic Yeast Pathogens: Diutina rugosa (syn. Candida rugosa) and Trichomonascus ciferrii (syn. Candida ciferrii).</title>
        <authorList>
            <person name="Mixao V."/>
            <person name="Saus E."/>
            <person name="Hansen A.P."/>
            <person name="Lass-Florl C."/>
            <person name="Gabaldon T."/>
        </authorList>
    </citation>
    <scope>NUCLEOTIDE SEQUENCE</scope>
    <source>
        <strain evidence="2">CBS 4856</strain>
    </source>
</reference>
<dbReference type="GO" id="GO:0031501">
    <property type="term" value="C:mannosyltransferase complex"/>
    <property type="evidence" value="ECO:0007669"/>
    <property type="project" value="TreeGrafter"/>
</dbReference>
<keyword evidence="1" id="KW-0472">Membrane</keyword>
<dbReference type="PANTHER" id="PTHR28022">
    <property type="entry name" value="GPI MANNOSYLTRANSFERASE 2 SUBUNIT PGA1"/>
    <property type="match status" value="1"/>
</dbReference>